<dbReference type="Pfam" id="PF01636">
    <property type="entry name" value="APH"/>
    <property type="match status" value="1"/>
</dbReference>
<dbReference type="SUPFAM" id="SSF56112">
    <property type="entry name" value="Protein kinase-like (PK-like)"/>
    <property type="match status" value="1"/>
</dbReference>
<name>A0ABN3KTW4_9ACTN</name>
<dbReference type="EMBL" id="BAAATL010000005">
    <property type="protein sequence ID" value="GAA2471617.1"/>
    <property type="molecule type" value="Genomic_DNA"/>
</dbReference>
<proteinExistence type="predicted"/>
<dbReference type="RefSeq" id="WP_346077276.1">
    <property type="nucleotide sequence ID" value="NZ_BAAATL010000005.1"/>
</dbReference>
<keyword evidence="3" id="KW-1185">Reference proteome</keyword>
<sequence length="251" mass="27551">MTKRAVVRRGNIVERSAPYNAPAIHAYLLALRDHGFEGAPIPIGSTENGRERMTFIPGDVAVPPYEHQDWALGLDSLASVGRLLRQFHEASAATSAARCADDWPRTLADPHVGPSEKTVLCHNDVSMANVVFRDGRAVALIDFDMSAPGRPVWDVAVAARYWAVHAQPESAAERLRVLADSYGLSGESRAQLPATLEQVFEVARSVVAARVAEGDPRFVTLLDTRGGWQRWDRVQAWLVDNRDVFAAALFD</sequence>
<evidence type="ECO:0000313" key="3">
    <source>
        <dbReference type="Proteomes" id="UP001501721"/>
    </source>
</evidence>
<dbReference type="Gene3D" id="3.90.1200.10">
    <property type="match status" value="1"/>
</dbReference>
<dbReference type="Proteomes" id="UP001501721">
    <property type="component" value="Unassembled WGS sequence"/>
</dbReference>
<dbReference type="InterPro" id="IPR011009">
    <property type="entry name" value="Kinase-like_dom_sf"/>
</dbReference>
<organism evidence="2 3">
    <name type="scientific">Streptomyces graminearus</name>
    <dbReference type="NCBI Taxonomy" id="284030"/>
    <lineage>
        <taxon>Bacteria</taxon>
        <taxon>Bacillati</taxon>
        <taxon>Actinomycetota</taxon>
        <taxon>Actinomycetes</taxon>
        <taxon>Kitasatosporales</taxon>
        <taxon>Streptomycetaceae</taxon>
        <taxon>Streptomyces</taxon>
    </lineage>
</organism>
<evidence type="ECO:0000313" key="2">
    <source>
        <dbReference type="EMBL" id="GAA2471617.1"/>
    </source>
</evidence>
<reference evidence="2 3" key="1">
    <citation type="journal article" date="2019" name="Int. J. Syst. Evol. Microbiol.">
        <title>The Global Catalogue of Microorganisms (GCM) 10K type strain sequencing project: providing services to taxonomists for standard genome sequencing and annotation.</title>
        <authorList>
            <consortium name="The Broad Institute Genomics Platform"/>
            <consortium name="The Broad Institute Genome Sequencing Center for Infectious Disease"/>
            <person name="Wu L."/>
            <person name="Ma J."/>
        </authorList>
    </citation>
    <scope>NUCLEOTIDE SEQUENCE [LARGE SCALE GENOMIC DNA]</scope>
    <source>
        <strain evidence="2 3">JCM 6923</strain>
    </source>
</reference>
<protein>
    <submittedName>
        <fullName evidence="2">Phosphotransferase</fullName>
    </submittedName>
</protein>
<gene>
    <name evidence="2" type="ORF">GCM10010422_12590</name>
</gene>
<evidence type="ECO:0000259" key="1">
    <source>
        <dbReference type="Pfam" id="PF01636"/>
    </source>
</evidence>
<comment type="caution">
    <text evidence="2">The sequence shown here is derived from an EMBL/GenBank/DDBJ whole genome shotgun (WGS) entry which is preliminary data.</text>
</comment>
<dbReference type="InterPro" id="IPR002575">
    <property type="entry name" value="Aminoglycoside_PTrfase"/>
</dbReference>
<feature type="domain" description="Aminoglycoside phosphotransferase" evidence="1">
    <location>
        <begin position="99"/>
        <end position="177"/>
    </location>
</feature>
<accession>A0ABN3KTW4</accession>